<proteinExistence type="predicted"/>
<organism evidence="1 2">
    <name type="scientific">Cercophora newfieldiana</name>
    <dbReference type="NCBI Taxonomy" id="92897"/>
    <lineage>
        <taxon>Eukaryota</taxon>
        <taxon>Fungi</taxon>
        <taxon>Dikarya</taxon>
        <taxon>Ascomycota</taxon>
        <taxon>Pezizomycotina</taxon>
        <taxon>Sordariomycetes</taxon>
        <taxon>Sordariomycetidae</taxon>
        <taxon>Sordariales</taxon>
        <taxon>Lasiosphaeriaceae</taxon>
        <taxon>Cercophora</taxon>
    </lineage>
</organism>
<sequence>MATSTLNRLAGLQSLYAMLIDSWMALSLEDAEAEVIRQTEDIFRRLYAYGRRPDQVSWSLVAELRATKIFYLCRRSAPGVAAVPTEDHDISQIVDRIQDIVSRNDRGLPWEFQSTRYREYYIARKRGEIEERRELKVEEMTDKVFCKLFCR</sequence>
<comment type="caution">
    <text evidence="1">The sequence shown here is derived from an EMBL/GenBank/DDBJ whole genome shotgun (WGS) entry which is preliminary data.</text>
</comment>
<dbReference type="Proteomes" id="UP001174936">
    <property type="component" value="Unassembled WGS sequence"/>
</dbReference>
<gene>
    <name evidence="1" type="ORF">B0T16DRAFT_513349</name>
</gene>
<keyword evidence="2" id="KW-1185">Reference proteome</keyword>
<dbReference type="EMBL" id="JAULSV010000005">
    <property type="protein sequence ID" value="KAK0644040.1"/>
    <property type="molecule type" value="Genomic_DNA"/>
</dbReference>
<reference evidence="1" key="1">
    <citation type="submission" date="2023-06" db="EMBL/GenBank/DDBJ databases">
        <title>Genome-scale phylogeny and comparative genomics of the fungal order Sordariales.</title>
        <authorList>
            <consortium name="Lawrence Berkeley National Laboratory"/>
            <person name="Hensen N."/>
            <person name="Bonometti L."/>
            <person name="Westerberg I."/>
            <person name="Brannstrom I.O."/>
            <person name="Guillou S."/>
            <person name="Cros-Aarteil S."/>
            <person name="Calhoun S."/>
            <person name="Haridas S."/>
            <person name="Kuo A."/>
            <person name="Mondo S."/>
            <person name="Pangilinan J."/>
            <person name="Riley R."/>
            <person name="Labutti K."/>
            <person name="Andreopoulos B."/>
            <person name="Lipzen A."/>
            <person name="Chen C."/>
            <person name="Yanf M."/>
            <person name="Daum C."/>
            <person name="Ng V."/>
            <person name="Clum A."/>
            <person name="Steindorff A."/>
            <person name="Ohm R."/>
            <person name="Martin F."/>
            <person name="Silar P."/>
            <person name="Natvig D."/>
            <person name="Lalanne C."/>
            <person name="Gautier V."/>
            <person name="Ament-Velasquez S.L."/>
            <person name="Kruys A."/>
            <person name="Hutchinson M.I."/>
            <person name="Powell A.J."/>
            <person name="Barry K."/>
            <person name="Miller A.N."/>
            <person name="Grigoriev I.V."/>
            <person name="Debuchy R."/>
            <person name="Gladieux P."/>
            <person name="Thoren M.H."/>
            <person name="Johannesson H."/>
        </authorList>
    </citation>
    <scope>NUCLEOTIDE SEQUENCE</scope>
    <source>
        <strain evidence="1">SMH2532-1</strain>
    </source>
</reference>
<evidence type="ECO:0000313" key="2">
    <source>
        <dbReference type="Proteomes" id="UP001174936"/>
    </source>
</evidence>
<accession>A0AA39Y3W0</accession>
<dbReference type="AlphaFoldDB" id="A0AA39Y3W0"/>
<protein>
    <submittedName>
        <fullName evidence="1">Uncharacterized protein</fullName>
    </submittedName>
</protein>
<name>A0AA39Y3W0_9PEZI</name>
<evidence type="ECO:0000313" key="1">
    <source>
        <dbReference type="EMBL" id="KAK0644040.1"/>
    </source>
</evidence>